<dbReference type="GO" id="GO:0016791">
    <property type="term" value="F:phosphatase activity"/>
    <property type="evidence" value="ECO:0000318"/>
    <property type="project" value="GO_Central"/>
</dbReference>
<protein>
    <recommendedName>
        <fullName evidence="6">Phosphoglycerate mutase-like protein 4</fullName>
    </recommendedName>
</protein>
<dbReference type="Gene3D" id="3.40.50.1240">
    <property type="entry name" value="Phosphoglycerate mutase-like"/>
    <property type="match status" value="1"/>
</dbReference>
<comment type="similarity">
    <text evidence="1">Belongs to the phosphoglycerate mutase family.</text>
</comment>
<proteinExistence type="inferred from homology"/>
<evidence type="ECO:0000256" key="1">
    <source>
        <dbReference type="ARBA" id="ARBA00038362"/>
    </source>
</evidence>
<evidence type="ECO:0000313" key="5">
    <source>
        <dbReference type="Proteomes" id="UP000011750"/>
    </source>
</evidence>
<dbReference type="InterPro" id="IPR029033">
    <property type="entry name" value="His_PPase_superfam"/>
</dbReference>
<dbReference type="HOGENOM" id="CLU_033323_14_0_1"/>
<dbReference type="PANTHER" id="PTHR48100:SF35">
    <property type="entry name" value="PHOSPHOGLYCERATE MUTASE-LIKE PROTEIN 4"/>
    <property type="match status" value="1"/>
</dbReference>
<dbReference type="STRING" id="51351.M4D8T6"/>
<feature type="active site" description="Proton donor/acceptor" evidence="2">
    <location>
        <position position="97"/>
    </location>
</feature>
<accession>M4D8T6</accession>
<evidence type="ECO:0000256" key="2">
    <source>
        <dbReference type="PIRSR" id="PIRSR613078-1"/>
    </source>
</evidence>
<dbReference type="PROSITE" id="PS00175">
    <property type="entry name" value="PG_MUTASE"/>
    <property type="match status" value="1"/>
</dbReference>
<reference evidence="4 5" key="2">
    <citation type="journal article" date="2018" name="Hortic Res">
        <title>Improved Brassica rapa reference genome by single-molecule sequencing and chromosome conformation capture technologies.</title>
        <authorList>
            <person name="Zhang L."/>
            <person name="Cai X."/>
            <person name="Wu J."/>
            <person name="Liu M."/>
            <person name="Grob S."/>
            <person name="Cheng F."/>
            <person name="Liang J."/>
            <person name="Cai C."/>
            <person name="Liu Z."/>
            <person name="Liu B."/>
            <person name="Wang F."/>
            <person name="Li S."/>
            <person name="Liu F."/>
            <person name="Li X."/>
            <person name="Cheng L."/>
            <person name="Yang W."/>
            <person name="Li M.H."/>
            <person name="Grossniklaus U."/>
            <person name="Zheng H."/>
            <person name="Wang X."/>
        </authorList>
    </citation>
    <scope>NUCLEOTIDE SEQUENCE [LARGE SCALE GENOMIC DNA]</scope>
    <source>
        <strain evidence="4 5">cv. Chiifu-401-42</strain>
    </source>
</reference>
<dbReference type="OMA" id="NYPNMET"/>
<dbReference type="Gramene" id="Bra012896.1">
    <property type="protein sequence ID" value="Bra012896.1-P"/>
    <property type="gene ID" value="Bra012896"/>
</dbReference>
<dbReference type="CDD" id="cd07067">
    <property type="entry name" value="HP_PGM_like"/>
    <property type="match status" value="1"/>
</dbReference>
<dbReference type="eggNOG" id="KOG0235">
    <property type="taxonomic scope" value="Eukaryota"/>
</dbReference>
<evidence type="ECO:0000256" key="3">
    <source>
        <dbReference type="PIRSR" id="PIRSR613078-2"/>
    </source>
</evidence>
<feature type="binding site" evidence="3">
    <location>
        <position position="72"/>
    </location>
    <ligand>
        <name>substrate</name>
    </ligand>
</feature>
<keyword evidence="5" id="KW-1185">Reference proteome</keyword>
<organism evidence="4 5">
    <name type="scientific">Brassica campestris</name>
    <name type="common">Field mustard</name>
    <dbReference type="NCBI Taxonomy" id="3711"/>
    <lineage>
        <taxon>Eukaryota</taxon>
        <taxon>Viridiplantae</taxon>
        <taxon>Streptophyta</taxon>
        <taxon>Embryophyta</taxon>
        <taxon>Tracheophyta</taxon>
        <taxon>Spermatophyta</taxon>
        <taxon>Magnoliopsida</taxon>
        <taxon>eudicotyledons</taxon>
        <taxon>Gunneridae</taxon>
        <taxon>Pentapetalae</taxon>
        <taxon>rosids</taxon>
        <taxon>malvids</taxon>
        <taxon>Brassicales</taxon>
        <taxon>Brassicaceae</taxon>
        <taxon>Brassiceae</taxon>
        <taxon>Brassica</taxon>
    </lineage>
</organism>
<reference evidence="4 5" key="1">
    <citation type="journal article" date="2011" name="Nat. Genet.">
        <title>The genome of the mesopolyploid crop species Brassica rapa.</title>
        <authorList>
            <consortium name="Brassica rapa Genome Sequencing Project Consortium"/>
            <person name="Wang X."/>
            <person name="Wang H."/>
            <person name="Wang J."/>
            <person name="Sun R."/>
            <person name="Wu J."/>
            <person name="Liu S."/>
            <person name="Bai Y."/>
            <person name="Mun J.H."/>
            <person name="Bancroft I."/>
            <person name="Cheng F."/>
            <person name="Huang S."/>
            <person name="Li X."/>
            <person name="Hua W."/>
            <person name="Wang J."/>
            <person name="Wang X."/>
            <person name="Freeling M."/>
            <person name="Pires J.C."/>
            <person name="Paterson A.H."/>
            <person name="Chalhoub B."/>
            <person name="Wang B."/>
            <person name="Hayward A."/>
            <person name="Sharpe A.G."/>
            <person name="Park B.S."/>
            <person name="Weisshaar B."/>
            <person name="Liu B."/>
            <person name="Li B."/>
            <person name="Liu B."/>
            <person name="Tong C."/>
            <person name="Song C."/>
            <person name="Duran C."/>
            <person name="Peng C."/>
            <person name="Geng C."/>
            <person name="Koh C."/>
            <person name="Lin C."/>
            <person name="Edwards D."/>
            <person name="Mu D."/>
            <person name="Shen D."/>
            <person name="Soumpourou E."/>
            <person name="Li F."/>
            <person name="Fraser F."/>
            <person name="Conant G."/>
            <person name="Lassalle G."/>
            <person name="King G.J."/>
            <person name="Bonnema G."/>
            <person name="Tang H."/>
            <person name="Wang H."/>
            <person name="Belcram H."/>
            <person name="Zhou H."/>
            <person name="Hirakawa H."/>
            <person name="Abe H."/>
            <person name="Guo H."/>
            <person name="Wang H."/>
            <person name="Jin H."/>
            <person name="Parkin I.A."/>
            <person name="Batley J."/>
            <person name="Kim J.S."/>
            <person name="Just J."/>
            <person name="Li J."/>
            <person name="Xu J."/>
            <person name="Deng J."/>
            <person name="Kim J.A."/>
            <person name="Li J."/>
            <person name="Yu J."/>
            <person name="Meng J."/>
            <person name="Wang J."/>
            <person name="Min J."/>
            <person name="Poulain J."/>
            <person name="Wang J."/>
            <person name="Hatakeyama K."/>
            <person name="Wu K."/>
            <person name="Wang L."/>
            <person name="Fang L."/>
            <person name="Trick M."/>
            <person name="Links M.G."/>
            <person name="Zhao M."/>
            <person name="Jin M."/>
            <person name="Ramchiary N."/>
            <person name="Drou N."/>
            <person name="Berkman P.J."/>
            <person name="Cai Q."/>
            <person name="Huang Q."/>
            <person name="Li R."/>
            <person name="Tabata S."/>
            <person name="Cheng S."/>
            <person name="Zhang S."/>
            <person name="Zhang S."/>
            <person name="Huang S."/>
            <person name="Sato S."/>
            <person name="Sun S."/>
            <person name="Kwon S.J."/>
            <person name="Choi S.R."/>
            <person name="Lee T.H."/>
            <person name="Fan W."/>
            <person name="Zhao X."/>
            <person name="Tan X."/>
            <person name="Xu X."/>
            <person name="Wang Y."/>
            <person name="Qiu Y."/>
            <person name="Yin Y."/>
            <person name="Li Y."/>
            <person name="Du Y."/>
            <person name="Liao Y."/>
            <person name="Lim Y."/>
            <person name="Narusaka Y."/>
            <person name="Wang Y."/>
            <person name="Wang Z."/>
            <person name="Li Z."/>
            <person name="Wang Z."/>
            <person name="Xiong Z."/>
            <person name="Zhang Z."/>
        </authorList>
    </citation>
    <scope>NUCLEOTIDE SEQUENCE [LARGE SCALE GENOMIC DNA]</scope>
    <source>
        <strain evidence="4 5">cv. Chiifu-401-42</strain>
    </source>
</reference>
<dbReference type="EnsemblPlants" id="Bra012896.1">
    <property type="protein sequence ID" value="Bra012896.1-P"/>
    <property type="gene ID" value="Bra012896"/>
</dbReference>
<feature type="active site" description="Tele-phosphohistidine intermediate" evidence="2">
    <location>
        <position position="22"/>
    </location>
</feature>
<dbReference type="InterPro" id="IPR001345">
    <property type="entry name" value="PG/BPGM_mutase_AS"/>
</dbReference>
<feature type="binding site" evidence="3">
    <location>
        <begin position="21"/>
        <end position="28"/>
    </location>
    <ligand>
        <name>substrate</name>
    </ligand>
</feature>
<dbReference type="InterPro" id="IPR050275">
    <property type="entry name" value="PGM_Phosphatase"/>
</dbReference>
<dbReference type="Pfam" id="PF00300">
    <property type="entry name" value="His_Phos_1"/>
    <property type="match status" value="1"/>
</dbReference>
<dbReference type="FunFam" id="3.40.50.1240:FF:000029">
    <property type="entry name" value="Phosphoglycerate mutase-like protein 4"/>
    <property type="match status" value="1"/>
</dbReference>
<dbReference type="InParanoid" id="M4D8T6"/>
<dbReference type="Proteomes" id="UP000011750">
    <property type="component" value="Chromosome A03"/>
</dbReference>
<sequence length="299" mass="32042">MAESSLNSSVDQTYAEIVVVRHGETSWNAERKIQGHIDVELNDAGRQQAVRVAERLSKEPKISYVYSSDLKRAFETAQIIAARCGNLEVLTDPHLRERHLGDMQGLVYQEASKIRPIAYKAFLSNRTDVDIPGGGESLDKLYDRCTSALQRIGDKHKGERVVVVTHGGVIRSRYERARPKARKVDKILNTSVNVFRLFDGDKWRIQVWGDVTHLDQTGFLKSGFGGDRTSDILGVGGGRDGVGGGGDGVDGVGDILGIGGGGGDVLGVGGEADGVDGEGVDGVDGIDGEMEMAGPDPLL</sequence>
<dbReference type="GO" id="GO:0005737">
    <property type="term" value="C:cytoplasm"/>
    <property type="evidence" value="ECO:0000318"/>
    <property type="project" value="GO_Central"/>
</dbReference>
<dbReference type="SMART" id="SM00855">
    <property type="entry name" value="PGAM"/>
    <property type="match status" value="1"/>
</dbReference>
<dbReference type="PANTHER" id="PTHR48100">
    <property type="entry name" value="BROAD-SPECIFICITY PHOSPHATASE YOR283W-RELATED"/>
    <property type="match status" value="1"/>
</dbReference>
<evidence type="ECO:0000313" key="4">
    <source>
        <dbReference type="EnsemblPlants" id="Bra012896.1-P"/>
    </source>
</evidence>
<dbReference type="AlphaFoldDB" id="M4D8T6"/>
<evidence type="ECO:0008006" key="6">
    <source>
        <dbReference type="Google" id="ProtNLM"/>
    </source>
</evidence>
<name>M4D8T6_BRACM</name>
<dbReference type="InterPro" id="IPR013078">
    <property type="entry name" value="His_Pase_superF_clade-1"/>
</dbReference>
<dbReference type="SUPFAM" id="SSF53254">
    <property type="entry name" value="Phosphoglycerate mutase-like"/>
    <property type="match status" value="1"/>
</dbReference>
<reference evidence="4" key="3">
    <citation type="submission" date="2023-03" db="UniProtKB">
        <authorList>
            <consortium name="EnsemblPlants"/>
        </authorList>
    </citation>
    <scope>IDENTIFICATION</scope>
    <source>
        <strain evidence="4">cv. Chiifu-401-42</strain>
    </source>
</reference>